<dbReference type="NCBIfam" id="TIGR02603">
    <property type="entry name" value="CxxCH_TIGR02603"/>
    <property type="match status" value="1"/>
</dbReference>
<evidence type="ECO:0000256" key="1">
    <source>
        <dbReference type="ARBA" id="ARBA00022617"/>
    </source>
</evidence>
<protein>
    <recommendedName>
        <fullName evidence="6">Cytochrome c domain-containing protein</fullName>
    </recommendedName>
</protein>
<keyword evidence="3 4" id="KW-0408">Iron</keyword>
<name>A0AAT9FPU2_9BACT</name>
<gene>
    <name evidence="7" type="ORF">NT6N_29950</name>
</gene>
<organism evidence="7">
    <name type="scientific">Oceaniferula spumae</name>
    <dbReference type="NCBI Taxonomy" id="2979115"/>
    <lineage>
        <taxon>Bacteria</taxon>
        <taxon>Pseudomonadati</taxon>
        <taxon>Verrucomicrobiota</taxon>
        <taxon>Verrucomicrobiia</taxon>
        <taxon>Verrucomicrobiales</taxon>
        <taxon>Verrucomicrobiaceae</taxon>
        <taxon>Oceaniferula</taxon>
    </lineage>
</organism>
<dbReference type="Pfam" id="PF23500">
    <property type="entry name" value="DUF7133"/>
    <property type="match status" value="1"/>
</dbReference>
<dbReference type="GO" id="GO:0046872">
    <property type="term" value="F:metal ion binding"/>
    <property type="evidence" value="ECO:0007669"/>
    <property type="project" value="UniProtKB-KW"/>
</dbReference>
<proteinExistence type="predicted"/>
<dbReference type="InterPro" id="IPR011042">
    <property type="entry name" value="6-blade_b-propeller_TolB-like"/>
</dbReference>
<dbReference type="SMART" id="SM00776">
    <property type="entry name" value="NPCBM"/>
    <property type="match status" value="1"/>
</dbReference>
<dbReference type="PANTHER" id="PTHR33546">
    <property type="entry name" value="LARGE, MULTIFUNCTIONAL SECRETED PROTEIN-RELATED"/>
    <property type="match status" value="1"/>
</dbReference>
<dbReference type="GO" id="GO:0020037">
    <property type="term" value="F:heme binding"/>
    <property type="evidence" value="ECO:0007669"/>
    <property type="project" value="InterPro"/>
</dbReference>
<dbReference type="InterPro" id="IPR013427">
    <property type="entry name" value="Haem-bd_dom_put"/>
</dbReference>
<dbReference type="PANTHER" id="PTHR33546:SF1">
    <property type="entry name" value="LARGE, MULTIFUNCTIONAL SECRETED PROTEIN"/>
    <property type="match status" value="1"/>
</dbReference>
<dbReference type="PROSITE" id="PS51007">
    <property type="entry name" value="CYTC"/>
    <property type="match status" value="1"/>
</dbReference>
<dbReference type="Gene3D" id="1.25.10.10">
    <property type="entry name" value="Leucine-rich Repeat Variant"/>
    <property type="match status" value="1"/>
</dbReference>
<dbReference type="SUPFAM" id="SSF48371">
    <property type="entry name" value="ARM repeat"/>
    <property type="match status" value="1"/>
</dbReference>
<dbReference type="InterPro" id="IPR011989">
    <property type="entry name" value="ARM-like"/>
</dbReference>
<feature type="domain" description="Cytochrome c" evidence="6">
    <location>
        <begin position="875"/>
        <end position="1008"/>
    </location>
</feature>
<dbReference type="InterPro" id="IPR055557">
    <property type="entry name" value="DUF7133"/>
</dbReference>
<dbReference type="SUPFAM" id="SSF49785">
    <property type="entry name" value="Galactose-binding domain-like"/>
    <property type="match status" value="2"/>
</dbReference>
<evidence type="ECO:0000256" key="5">
    <source>
        <dbReference type="SAM" id="SignalP"/>
    </source>
</evidence>
<feature type="signal peptide" evidence="5">
    <location>
        <begin position="1"/>
        <end position="30"/>
    </location>
</feature>
<evidence type="ECO:0000256" key="3">
    <source>
        <dbReference type="ARBA" id="ARBA00023004"/>
    </source>
</evidence>
<dbReference type="Gene3D" id="1.10.760.10">
    <property type="entry name" value="Cytochrome c-like domain"/>
    <property type="match status" value="1"/>
</dbReference>
<dbReference type="EMBL" id="AP026866">
    <property type="protein sequence ID" value="BDS07955.1"/>
    <property type="molecule type" value="Genomic_DNA"/>
</dbReference>
<accession>A0AAT9FPU2</accession>
<sequence length="1008" mass="107757">MTKHPNCNRSLLRSSLLAGIFAAATGLTMANPAELSITKYSGPDLTPSPACLSAAPNGDVYVGVDMLGSLGKGPGKGRIIKLTDSNNDGTADKHTVYAEIDNPRGLMAVGDDVYVLHTVIPKSTGKMTGMHLSVLTDADHDGKADGPAKNLITGISSLKANQERGADHTTNGIRMGIDGWIYIAIGDFGFVDATGTDGKKLTMLGGGILRVRPDGTEMEVYTHGLRNIYDVAIDPFMNIYTRGNTNDGGGWNVRFIHQIQSGEYGYPVLFKHFTNEIIPALQDLGGGSGTGAIYFQEPGWPEKYNDVPMMGDWGRSHLYIHRLTPDGPTFTQKPENFIQSSQIADVDVDGSGRMYLAAWAGAGYKGNPKKGYVERVVPKDWKYKPFPELTKLSDDALVKGLTSLSSTTRLHVSQEILRRGKAENAQAILSIAKHAADSPEARSAAIFTYAQLLGAKATDGLKSLTTDKVVGEIALRAMADRLAVAKDLSTEPFLAGLKSSNPRVQVASAVALGRIGKADAAEALLAVAKPPVADGDAATKSIAAPVFTSEVIKGTDTVDIDVDINRIKDLYLIVQNGGDGDGNDHAAWCEPTLIHTNGKKVPLTSMKWKSATQGWGKTLKNKSCTGAPLKRADGTAVSQGIGTHSVSVIHYKIPFEYVRLQVTAAIADTAPKGQGSVKFIISATAPAKAGAEEGPHATPNSPIVLPHVAVHALVRLQAVDACLKALDGPSQDGALWALRLMHDPKAVDGLIAKLNSTTDSELQLKILTALARLYTKEKEFDGQWWWGTKPDTRGPYYVPVKWEESSKIEAAYRAAYEKAPAEAKNLLAGIATKHRMNLQGIGKVEVVDKAAAAKKGEVGRTSIEDVMLSLDKIKAKKARGKKVLSGLACIACHNVNPGDPIKGPNMMNLGSHLTKEQIAEAILKPEATIAETWVKVTMKDGSEHLGTLVSKTADTVVVHNIAGIPTKLKAADVKEIKKQDSTLMGPHLADDLSLQQFADLIEYLHSMK</sequence>
<dbReference type="KEGG" id="osu:NT6N_29950"/>
<dbReference type="GO" id="GO:0009055">
    <property type="term" value="F:electron transfer activity"/>
    <property type="evidence" value="ECO:0007669"/>
    <property type="project" value="InterPro"/>
</dbReference>
<dbReference type="InterPro" id="IPR013222">
    <property type="entry name" value="Glyco_hyd_98_carb-bd"/>
</dbReference>
<evidence type="ECO:0000256" key="4">
    <source>
        <dbReference type="PROSITE-ProRule" id="PRU00433"/>
    </source>
</evidence>
<evidence type="ECO:0000256" key="2">
    <source>
        <dbReference type="ARBA" id="ARBA00022723"/>
    </source>
</evidence>
<feature type="chain" id="PRO_5044017719" description="Cytochrome c domain-containing protein" evidence="5">
    <location>
        <begin position="31"/>
        <end position="1008"/>
    </location>
</feature>
<dbReference type="SUPFAM" id="SSF63829">
    <property type="entry name" value="Calcium-dependent phosphotriesterase"/>
    <property type="match status" value="1"/>
</dbReference>
<evidence type="ECO:0000259" key="6">
    <source>
        <dbReference type="PROSITE" id="PS51007"/>
    </source>
</evidence>
<keyword evidence="5" id="KW-0732">Signal</keyword>
<dbReference type="Pfam" id="PF08305">
    <property type="entry name" value="NPCBM"/>
    <property type="match status" value="2"/>
</dbReference>
<dbReference type="AlphaFoldDB" id="A0AAT9FPU2"/>
<dbReference type="Gene3D" id="2.60.120.1060">
    <property type="entry name" value="NPCBM/NEW2 domain"/>
    <property type="match status" value="1"/>
</dbReference>
<reference evidence="7" key="1">
    <citation type="submission" date="2024-07" db="EMBL/GenBank/DDBJ databases">
        <title>Complete genome sequence of Verrucomicrobiaceae bacterium NT6N.</title>
        <authorList>
            <person name="Huang C."/>
            <person name="Takami H."/>
            <person name="Hamasaki K."/>
        </authorList>
    </citation>
    <scope>NUCLEOTIDE SEQUENCE</scope>
    <source>
        <strain evidence="7">NT6N</strain>
    </source>
</reference>
<dbReference type="SUPFAM" id="SSF46626">
    <property type="entry name" value="Cytochrome c"/>
    <property type="match status" value="1"/>
</dbReference>
<dbReference type="InterPro" id="IPR036909">
    <property type="entry name" value="Cyt_c-like_dom_sf"/>
</dbReference>
<keyword evidence="2 4" id="KW-0479">Metal-binding</keyword>
<dbReference type="Gene3D" id="2.120.10.30">
    <property type="entry name" value="TolB, C-terminal domain"/>
    <property type="match status" value="1"/>
</dbReference>
<dbReference type="InterPro" id="IPR038637">
    <property type="entry name" value="NPCBM_sf"/>
</dbReference>
<dbReference type="InterPro" id="IPR008979">
    <property type="entry name" value="Galactose-bd-like_sf"/>
</dbReference>
<evidence type="ECO:0000313" key="7">
    <source>
        <dbReference type="EMBL" id="BDS07955.1"/>
    </source>
</evidence>
<keyword evidence="1 4" id="KW-0349">Heme</keyword>
<dbReference type="InterPro" id="IPR016024">
    <property type="entry name" value="ARM-type_fold"/>
</dbReference>
<dbReference type="InterPro" id="IPR009056">
    <property type="entry name" value="Cyt_c-like_dom"/>
</dbReference>